<dbReference type="Proteomes" id="UP000276215">
    <property type="component" value="Unassembled WGS sequence"/>
</dbReference>
<dbReference type="OrthoDB" id="10485407at2759"/>
<organism evidence="2 3">
    <name type="scientific">Choiromyces venosus 120613-1</name>
    <dbReference type="NCBI Taxonomy" id="1336337"/>
    <lineage>
        <taxon>Eukaryota</taxon>
        <taxon>Fungi</taxon>
        <taxon>Dikarya</taxon>
        <taxon>Ascomycota</taxon>
        <taxon>Pezizomycotina</taxon>
        <taxon>Pezizomycetes</taxon>
        <taxon>Pezizales</taxon>
        <taxon>Tuberaceae</taxon>
        <taxon>Choiromyces</taxon>
    </lineage>
</organism>
<evidence type="ECO:0000313" key="3">
    <source>
        <dbReference type="Proteomes" id="UP000276215"/>
    </source>
</evidence>
<reference evidence="2 3" key="1">
    <citation type="journal article" date="2018" name="Nat. Ecol. Evol.">
        <title>Pezizomycetes genomes reveal the molecular basis of ectomycorrhizal truffle lifestyle.</title>
        <authorList>
            <person name="Murat C."/>
            <person name="Payen T."/>
            <person name="Noel B."/>
            <person name="Kuo A."/>
            <person name="Morin E."/>
            <person name="Chen J."/>
            <person name="Kohler A."/>
            <person name="Krizsan K."/>
            <person name="Balestrini R."/>
            <person name="Da Silva C."/>
            <person name="Montanini B."/>
            <person name="Hainaut M."/>
            <person name="Levati E."/>
            <person name="Barry K.W."/>
            <person name="Belfiori B."/>
            <person name="Cichocki N."/>
            <person name="Clum A."/>
            <person name="Dockter R.B."/>
            <person name="Fauchery L."/>
            <person name="Guy J."/>
            <person name="Iotti M."/>
            <person name="Le Tacon F."/>
            <person name="Lindquist E.A."/>
            <person name="Lipzen A."/>
            <person name="Malagnac F."/>
            <person name="Mello A."/>
            <person name="Molinier V."/>
            <person name="Miyauchi S."/>
            <person name="Poulain J."/>
            <person name="Riccioni C."/>
            <person name="Rubini A."/>
            <person name="Sitrit Y."/>
            <person name="Splivallo R."/>
            <person name="Traeger S."/>
            <person name="Wang M."/>
            <person name="Zifcakova L."/>
            <person name="Wipf D."/>
            <person name="Zambonelli A."/>
            <person name="Paolocci F."/>
            <person name="Nowrousian M."/>
            <person name="Ottonello S."/>
            <person name="Baldrian P."/>
            <person name="Spatafora J.W."/>
            <person name="Henrissat B."/>
            <person name="Nagy L.G."/>
            <person name="Aury J.M."/>
            <person name="Wincker P."/>
            <person name="Grigoriev I.V."/>
            <person name="Bonfante P."/>
            <person name="Martin F.M."/>
        </authorList>
    </citation>
    <scope>NUCLEOTIDE SEQUENCE [LARGE SCALE GENOMIC DNA]</scope>
    <source>
        <strain evidence="2 3">120613-1</strain>
    </source>
</reference>
<feature type="region of interest" description="Disordered" evidence="1">
    <location>
        <begin position="144"/>
        <end position="164"/>
    </location>
</feature>
<accession>A0A3N4K652</accession>
<proteinExistence type="predicted"/>
<keyword evidence="3" id="KW-1185">Reference proteome</keyword>
<name>A0A3N4K652_9PEZI</name>
<evidence type="ECO:0000256" key="1">
    <source>
        <dbReference type="SAM" id="MobiDB-lite"/>
    </source>
</evidence>
<gene>
    <name evidence="2" type="ORF">L873DRAFT_1786021</name>
</gene>
<sequence length="260" mass="28882">MSECDTAFKKLWLGALEKDRTEGLFSEGLLKLKKKTSKEEITVSCEALLASLESSMAQYIEPCAPVSGKADAQMSSGITGNCHQLSTAIIDTAENDTIAGVARVSSGLRDTGTYKVEDNHFDGMVENFKFRQWKREIFSKQALSKKSLGKEEPGMQRKPQCPGTNIHFPVNVDQDPVSAKIIRKGSYCRTDVTPPIGNVTQDSMSRKDLESYIRSVEDNFMFSSTRALARRPSCVTPTRPRVRLGDYSAFKVCRRSVCQC</sequence>
<evidence type="ECO:0000313" key="2">
    <source>
        <dbReference type="EMBL" id="RPB04839.1"/>
    </source>
</evidence>
<dbReference type="EMBL" id="ML120356">
    <property type="protein sequence ID" value="RPB04839.1"/>
    <property type="molecule type" value="Genomic_DNA"/>
</dbReference>
<protein>
    <submittedName>
        <fullName evidence="2">Uncharacterized protein</fullName>
    </submittedName>
</protein>
<dbReference type="AlphaFoldDB" id="A0A3N4K652"/>